<dbReference type="Pfam" id="PF05043">
    <property type="entry name" value="Mga"/>
    <property type="match status" value="1"/>
</dbReference>
<dbReference type="KEGG" id="vga:BSQ33_18285"/>
<keyword evidence="4" id="KW-0805">Transcription regulation</keyword>
<name>A0A1Z2SKN5_VIBGA</name>
<evidence type="ECO:0008006" key="12">
    <source>
        <dbReference type="Google" id="ProtNLM"/>
    </source>
</evidence>
<dbReference type="Pfam" id="PF02302">
    <property type="entry name" value="PTS_IIB"/>
    <property type="match status" value="1"/>
</dbReference>
<dbReference type="InterPro" id="IPR036388">
    <property type="entry name" value="WH-like_DNA-bd_sf"/>
</dbReference>
<proteinExistence type="predicted"/>
<evidence type="ECO:0000256" key="5">
    <source>
        <dbReference type="ARBA" id="ARBA00023159"/>
    </source>
</evidence>
<organism evidence="10 11">
    <name type="scientific">Vibrio gazogenes</name>
    <dbReference type="NCBI Taxonomy" id="687"/>
    <lineage>
        <taxon>Bacteria</taxon>
        <taxon>Pseudomonadati</taxon>
        <taxon>Pseudomonadota</taxon>
        <taxon>Gammaproteobacteria</taxon>
        <taxon>Vibrionales</taxon>
        <taxon>Vibrionaceae</taxon>
        <taxon>Vibrio</taxon>
    </lineage>
</organism>
<dbReference type="PROSITE" id="PS51099">
    <property type="entry name" value="PTS_EIIB_TYPE_2"/>
    <property type="match status" value="1"/>
</dbReference>
<evidence type="ECO:0000256" key="4">
    <source>
        <dbReference type="ARBA" id="ARBA00023015"/>
    </source>
</evidence>
<gene>
    <name evidence="10" type="ORF">BSQ33_18285</name>
</gene>
<reference evidence="10 11" key="1">
    <citation type="submission" date="2016-12" db="EMBL/GenBank/DDBJ databases">
        <authorList>
            <person name="Song W.-J."/>
            <person name="Kurnit D.M."/>
        </authorList>
    </citation>
    <scope>NUCLEOTIDE SEQUENCE [LARGE SCALE GENOMIC DNA]</scope>
    <source>
        <strain evidence="10 11">ATCC 43942</strain>
    </source>
</reference>
<dbReference type="InterPro" id="IPR013196">
    <property type="entry name" value="HTH_11"/>
</dbReference>
<protein>
    <recommendedName>
        <fullName evidence="12">Transcription antiterminator BglG</fullName>
    </recommendedName>
</protein>
<dbReference type="PROSITE" id="PS51000">
    <property type="entry name" value="HTH_DEOR_2"/>
    <property type="match status" value="1"/>
</dbReference>
<dbReference type="SUPFAM" id="SSF63520">
    <property type="entry name" value="PTS-regulatory domain, PRD"/>
    <property type="match status" value="2"/>
</dbReference>
<keyword evidence="3" id="KW-0677">Repeat</keyword>
<dbReference type="InterPro" id="IPR036634">
    <property type="entry name" value="PRD_sf"/>
</dbReference>
<dbReference type="InterPro" id="IPR003501">
    <property type="entry name" value="PTS_EIIB_2/3"/>
</dbReference>
<dbReference type="InterPro" id="IPR050661">
    <property type="entry name" value="BglG_antiterminators"/>
</dbReference>
<sequence length="546" mass="62367">MEMITSRQHKLLRFLLQQREYVTLFNLAEQFDVSKKTIQRDLNMIEDYLTGSNVQVDKKVGAGVLLLADNTADLLQLELQLNGESEDSDSMMGHARRIKIVSWLLSETPKETSINKLSERFYISNASVVNDLRMIEDWITPLGLQLIRSQSGTRIQGDENHVRQAMAALINGLINHQEFGLVNHSRLDSGSYKALVQYFGHDEVAFVQGLLQDMEQELAYPLGEAYYINLFTHILIMMHRRTRGNLLDHPEPVSRQPLTDTVFLVAESMVEKIEQYIALPLPDDEVWFIYQYIISSGVLVVENHNSQKLHSALFSDEAREITSDLVTHFSQLINIDLSQDSQLYDGLVVHIRPLMNRLHYQINIRNPLLEDIKNELADVYHLTRIAIENVLRYRLEQDGFEQNGLKQENLEKQLIEDAVIQHSVSDDEVGYLAVHFQAAIERQITHKRVLLVCSTGIGTSHLLKSRILRAFPDWEIVAAVPVGHVKSVNRQMQPDLIISTVHVSEVETPVVYVTAFLNDADIQRITEKLITEKLQQASDAYVVTQA</sequence>
<dbReference type="Proteomes" id="UP000196708">
    <property type="component" value="Chromosome 2"/>
</dbReference>
<dbReference type="InterPro" id="IPR007737">
    <property type="entry name" value="Mga_HTH"/>
</dbReference>
<keyword evidence="6" id="KW-0804">Transcription</keyword>
<dbReference type="GO" id="GO:0009401">
    <property type="term" value="P:phosphoenolpyruvate-dependent sugar phosphotransferase system"/>
    <property type="evidence" value="ECO:0007669"/>
    <property type="project" value="UniProtKB-KW"/>
</dbReference>
<evidence type="ECO:0000259" key="8">
    <source>
        <dbReference type="PROSITE" id="PS51099"/>
    </source>
</evidence>
<dbReference type="OrthoDB" id="3710983at2"/>
<feature type="domain" description="PTS EIIB type-2" evidence="8">
    <location>
        <begin position="447"/>
        <end position="537"/>
    </location>
</feature>
<dbReference type="Gene3D" id="1.10.10.10">
    <property type="entry name" value="Winged helix-like DNA-binding domain superfamily/Winged helix DNA-binding domain"/>
    <property type="match status" value="2"/>
</dbReference>
<dbReference type="Gene3D" id="3.40.50.2300">
    <property type="match status" value="1"/>
</dbReference>
<dbReference type="Pfam" id="PF00874">
    <property type="entry name" value="PRD"/>
    <property type="match status" value="2"/>
</dbReference>
<evidence type="ECO:0000313" key="10">
    <source>
        <dbReference type="EMBL" id="ASA57695.1"/>
    </source>
</evidence>
<dbReference type="CDD" id="cd05568">
    <property type="entry name" value="PTS_IIB_bgl_like"/>
    <property type="match status" value="1"/>
</dbReference>
<dbReference type="PANTHER" id="PTHR30185">
    <property type="entry name" value="CRYPTIC BETA-GLUCOSIDE BGL OPERON ANTITERMINATOR"/>
    <property type="match status" value="1"/>
</dbReference>
<evidence type="ECO:0000256" key="6">
    <source>
        <dbReference type="ARBA" id="ARBA00023163"/>
    </source>
</evidence>
<evidence type="ECO:0000256" key="2">
    <source>
        <dbReference type="ARBA" id="ARBA00022683"/>
    </source>
</evidence>
<keyword evidence="1" id="KW-0808">Transferase</keyword>
<dbReference type="SUPFAM" id="SSF46785">
    <property type="entry name" value="Winged helix' DNA-binding domain"/>
    <property type="match status" value="1"/>
</dbReference>
<dbReference type="GO" id="GO:0003700">
    <property type="term" value="F:DNA-binding transcription factor activity"/>
    <property type="evidence" value="ECO:0007669"/>
    <property type="project" value="InterPro"/>
</dbReference>
<dbReference type="EMBL" id="CP018836">
    <property type="protein sequence ID" value="ASA57695.1"/>
    <property type="molecule type" value="Genomic_DNA"/>
</dbReference>
<dbReference type="PANTHER" id="PTHR30185:SF18">
    <property type="entry name" value="TRANSCRIPTIONAL REGULATOR MTLR"/>
    <property type="match status" value="1"/>
</dbReference>
<dbReference type="InterPro" id="IPR001034">
    <property type="entry name" value="DeoR_HTH"/>
</dbReference>
<dbReference type="InterPro" id="IPR013011">
    <property type="entry name" value="PTS_EIIB_2"/>
</dbReference>
<accession>A0A1Z2SKN5</accession>
<evidence type="ECO:0000256" key="1">
    <source>
        <dbReference type="ARBA" id="ARBA00022679"/>
    </source>
</evidence>
<feature type="domain" description="PRD" evidence="9">
    <location>
        <begin position="198"/>
        <end position="303"/>
    </location>
</feature>
<evidence type="ECO:0000259" key="9">
    <source>
        <dbReference type="PROSITE" id="PS51372"/>
    </source>
</evidence>
<keyword evidence="2" id="KW-0598">Phosphotransferase system</keyword>
<dbReference type="PROSITE" id="PS51372">
    <property type="entry name" value="PRD_2"/>
    <property type="match status" value="2"/>
</dbReference>
<dbReference type="GO" id="GO:0008982">
    <property type="term" value="F:protein-N(PI)-phosphohistidine-sugar phosphotransferase activity"/>
    <property type="evidence" value="ECO:0007669"/>
    <property type="project" value="InterPro"/>
</dbReference>
<feature type="domain" description="HTH deoR-type" evidence="7">
    <location>
        <begin position="5"/>
        <end position="74"/>
    </location>
</feature>
<dbReference type="AlphaFoldDB" id="A0A1Z2SKN5"/>
<dbReference type="Gene3D" id="1.10.1790.10">
    <property type="entry name" value="PRD domain"/>
    <property type="match status" value="2"/>
</dbReference>
<dbReference type="InterPro" id="IPR036390">
    <property type="entry name" value="WH_DNA-bd_sf"/>
</dbReference>
<dbReference type="InterPro" id="IPR011608">
    <property type="entry name" value="PRD"/>
</dbReference>
<evidence type="ECO:0000259" key="7">
    <source>
        <dbReference type="PROSITE" id="PS51000"/>
    </source>
</evidence>
<dbReference type="InterPro" id="IPR036095">
    <property type="entry name" value="PTS_EIIB-like_sf"/>
</dbReference>
<dbReference type="SUPFAM" id="SSF52794">
    <property type="entry name" value="PTS system IIB component-like"/>
    <property type="match status" value="1"/>
</dbReference>
<keyword evidence="5" id="KW-0010">Activator</keyword>
<evidence type="ECO:0000313" key="11">
    <source>
        <dbReference type="Proteomes" id="UP000196708"/>
    </source>
</evidence>
<dbReference type="Pfam" id="PF08279">
    <property type="entry name" value="HTH_11"/>
    <property type="match status" value="1"/>
</dbReference>
<evidence type="ECO:0000256" key="3">
    <source>
        <dbReference type="ARBA" id="ARBA00022737"/>
    </source>
</evidence>
<feature type="domain" description="PRD" evidence="9">
    <location>
        <begin position="313"/>
        <end position="446"/>
    </location>
</feature>